<sequence length="127" mass="13669">MTMATKLKELMEGEPASIVDAVAASAQQIWQAGLGAFAAAQRDGGELFDKLVRDGTHLHQLTQDLAAEKLPGVSGTVGRLAGQIGKQASGSWEKIEKIFDDRVGRSLDRLDIPSRAEFARLHGELDE</sequence>
<dbReference type="EMBL" id="SPVF01000032">
    <property type="protein sequence ID" value="TFW28646.1"/>
    <property type="molecule type" value="Genomic_DNA"/>
</dbReference>
<dbReference type="PANTHER" id="PTHR38664:SF1">
    <property type="entry name" value="SLR0058 PROTEIN"/>
    <property type="match status" value="1"/>
</dbReference>
<dbReference type="AlphaFoldDB" id="A0A4Y9SV71"/>
<accession>A0A4Y9SV71</accession>
<gene>
    <name evidence="1" type="ORF">E4L96_02200</name>
</gene>
<feature type="non-terminal residue" evidence="1">
    <location>
        <position position="127"/>
    </location>
</feature>
<name>A0A4Y9SV71_9BURK</name>
<keyword evidence="2" id="KW-1185">Reference proteome</keyword>
<reference evidence="1 2" key="1">
    <citation type="submission" date="2019-03" db="EMBL/GenBank/DDBJ databases">
        <title>Draft Genome Sequence of Massilia arenosa sp. nov., a Novel Massilia Species Isolated from a Sandy-loam Maize Soil.</title>
        <authorList>
            <person name="Raths R."/>
            <person name="Peta V."/>
            <person name="Bucking H."/>
        </authorList>
    </citation>
    <scope>NUCLEOTIDE SEQUENCE [LARGE SCALE GENOMIC DNA]</scope>
    <source>
        <strain evidence="1 2">MC02</strain>
    </source>
</reference>
<dbReference type="PANTHER" id="PTHR38664">
    <property type="entry name" value="SLR0058 PROTEIN"/>
    <property type="match status" value="1"/>
</dbReference>
<proteinExistence type="predicted"/>
<dbReference type="InterPro" id="IPR008769">
    <property type="entry name" value="PhaF_PhaI"/>
</dbReference>
<dbReference type="Proteomes" id="UP000298438">
    <property type="component" value="Unassembled WGS sequence"/>
</dbReference>
<evidence type="ECO:0000313" key="1">
    <source>
        <dbReference type="EMBL" id="TFW28646.1"/>
    </source>
</evidence>
<protein>
    <submittedName>
        <fullName evidence="1">Polygranule-associated protein</fullName>
    </submittedName>
</protein>
<organism evidence="1 2">
    <name type="scientific">Zemynaea arenosa</name>
    <dbReference type="NCBI Taxonomy" id="2561931"/>
    <lineage>
        <taxon>Bacteria</taxon>
        <taxon>Pseudomonadati</taxon>
        <taxon>Pseudomonadota</taxon>
        <taxon>Betaproteobacteria</taxon>
        <taxon>Burkholderiales</taxon>
        <taxon>Oxalobacteraceae</taxon>
        <taxon>Telluria group</taxon>
        <taxon>Zemynaea</taxon>
    </lineage>
</organism>
<evidence type="ECO:0000313" key="2">
    <source>
        <dbReference type="Proteomes" id="UP000298438"/>
    </source>
</evidence>
<dbReference type="Pfam" id="PF05597">
    <property type="entry name" value="Phasin"/>
    <property type="match status" value="1"/>
</dbReference>
<comment type="caution">
    <text evidence="1">The sequence shown here is derived from an EMBL/GenBank/DDBJ whole genome shotgun (WGS) entry which is preliminary data.</text>
</comment>